<name>A0ABD0ZFV6_9HEMI</name>
<gene>
    <name evidence="2" type="ORF">AAG570_006636</name>
</gene>
<dbReference type="Proteomes" id="UP001558652">
    <property type="component" value="Unassembled WGS sequence"/>
</dbReference>
<evidence type="ECO:0000256" key="1">
    <source>
        <dbReference type="SAM" id="MobiDB-lite"/>
    </source>
</evidence>
<keyword evidence="3" id="KW-1185">Reference proteome</keyword>
<feature type="region of interest" description="Disordered" evidence="1">
    <location>
        <begin position="81"/>
        <end position="105"/>
    </location>
</feature>
<evidence type="ECO:0000313" key="2">
    <source>
        <dbReference type="EMBL" id="KAL1139658.1"/>
    </source>
</evidence>
<proteinExistence type="predicted"/>
<evidence type="ECO:0000313" key="3">
    <source>
        <dbReference type="Proteomes" id="UP001558652"/>
    </source>
</evidence>
<reference evidence="2 3" key="1">
    <citation type="submission" date="2024-07" db="EMBL/GenBank/DDBJ databases">
        <title>Chromosome-level genome assembly of the water stick insect Ranatra chinensis (Heteroptera: Nepidae).</title>
        <authorList>
            <person name="Liu X."/>
        </authorList>
    </citation>
    <scope>NUCLEOTIDE SEQUENCE [LARGE SCALE GENOMIC DNA]</scope>
    <source>
        <strain evidence="2">Cailab_2021Rc</strain>
        <tissue evidence="2">Muscle</tissue>
    </source>
</reference>
<protein>
    <submittedName>
        <fullName evidence="2">Uncharacterized protein</fullName>
    </submittedName>
</protein>
<accession>A0ABD0ZFV6</accession>
<organism evidence="2 3">
    <name type="scientific">Ranatra chinensis</name>
    <dbReference type="NCBI Taxonomy" id="642074"/>
    <lineage>
        <taxon>Eukaryota</taxon>
        <taxon>Metazoa</taxon>
        <taxon>Ecdysozoa</taxon>
        <taxon>Arthropoda</taxon>
        <taxon>Hexapoda</taxon>
        <taxon>Insecta</taxon>
        <taxon>Pterygota</taxon>
        <taxon>Neoptera</taxon>
        <taxon>Paraneoptera</taxon>
        <taxon>Hemiptera</taxon>
        <taxon>Heteroptera</taxon>
        <taxon>Panheteroptera</taxon>
        <taxon>Nepomorpha</taxon>
        <taxon>Nepidae</taxon>
        <taxon>Ranatrinae</taxon>
        <taxon>Ranatra</taxon>
    </lineage>
</organism>
<dbReference type="AlphaFoldDB" id="A0ABD0ZFV6"/>
<sequence length="105" mass="10743">MVSMWWDFFMLGGIFGGAVGKLGGRAVALCSGAARVDSGGVTRAQGLPQRAGPLSPVLIVPAIPPPRRHRNIACTSPAHHRYITGAPSPAGSMTAARPSDGPGRS</sequence>
<dbReference type="EMBL" id="JBFDAA010000002">
    <property type="protein sequence ID" value="KAL1139658.1"/>
    <property type="molecule type" value="Genomic_DNA"/>
</dbReference>
<comment type="caution">
    <text evidence="2">The sequence shown here is derived from an EMBL/GenBank/DDBJ whole genome shotgun (WGS) entry which is preliminary data.</text>
</comment>